<comment type="function">
    <text evidence="2">Functions as an E3 ubiquitin ligase.</text>
</comment>
<dbReference type="Pfam" id="PF25598">
    <property type="entry name" value="ARM_PUB"/>
    <property type="match status" value="1"/>
</dbReference>
<keyword evidence="2" id="KW-0808">Transferase</keyword>
<dbReference type="STRING" id="40149.A0A0E0BWH8"/>
<dbReference type="PANTHER" id="PTHR22849:SF166">
    <property type="entry name" value="U-BOX DOMAIN-CONTAINING PROTEIN"/>
    <property type="match status" value="1"/>
</dbReference>
<dbReference type="GO" id="GO:0016567">
    <property type="term" value="P:protein ubiquitination"/>
    <property type="evidence" value="ECO:0007669"/>
    <property type="project" value="UniProtKB-UniRule"/>
</dbReference>
<evidence type="ECO:0000313" key="6">
    <source>
        <dbReference type="Proteomes" id="UP000008021"/>
    </source>
</evidence>
<reference evidence="5" key="2">
    <citation type="submission" date="2018-05" db="EMBL/GenBank/DDBJ databases">
        <title>OmerRS3 (Oryza meridionalis Reference Sequence Version 3).</title>
        <authorList>
            <person name="Zhang J."/>
            <person name="Kudrna D."/>
            <person name="Lee S."/>
            <person name="Talag J."/>
            <person name="Welchert J."/>
            <person name="Wing R.A."/>
        </authorList>
    </citation>
    <scope>NUCLEOTIDE SEQUENCE [LARGE SCALE GENOMIC DNA]</scope>
    <source>
        <strain evidence="5">cv. OR44</strain>
    </source>
</reference>
<name>A0A0E0BWH8_9ORYZ</name>
<dbReference type="PANTHER" id="PTHR22849">
    <property type="entry name" value="WDSAM1 PROTEIN"/>
    <property type="match status" value="1"/>
</dbReference>
<evidence type="ECO:0000256" key="2">
    <source>
        <dbReference type="RuleBase" id="RU369093"/>
    </source>
</evidence>
<dbReference type="InterPro" id="IPR058678">
    <property type="entry name" value="ARM_PUB"/>
</dbReference>
<dbReference type="HOGENOM" id="CLU_1257824_0_0_1"/>
<comment type="pathway">
    <text evidence="2">Protein modification; protein ubiquitination.</text>
</comment>
<comment type="catalytic activity">
    <reaction evidence="2">
        <text>S-ubiquitinyl-[E2 ubiquitin-conjugating enzyme]-L-cysteine + [acceptor protein]-L-lysine = [E2 ubiquitin-conjugating enzyme]-L-cysteine + N(6)-ubiquitinyl-[acceptor protein]-L-lysine.</text>
        <dbReference type="EC" id="2.3.2.27"/>
    </reaction>
</comment>
<keyword evidence="1 2" id="KW-0833">Ubl conjugation pathway</keyword>
<feature type="region of interest" description="Disordered" evidence="3">
    <location>
        <begin position="42"/>
        <end position="76"/>
    </location>
</feature>
<evidence type="ECO:0000256" key="3">
    <source>
        <dbReference type="SAM" id="MobiDB-lite"/>
    </source>
</evidence>
<reference evidence="5" key="1">
    <citation type="submission" date="2015-04" db="UniProtKB">
        <authorList>
            <consortium name="EnsemblPlants"/>
        </authorList>
    </citation>
    <scope>IDENTIFICATION</scope>
</reference>
<keyword evidence="6" id="KW-1185">Reference proteome</keyword>
<dbReference type="GO" id="GO:0061630">
    <property type="term" value="F:ubiquitin protein ligase activity"/>
    <property type="evidence" value="ECO:0007669"/>
    <property type="project" value="UniProtKB-UniRule"/>
</dbReference>
<organism evidence="5">
    <name type="scientific">Oryza meridionalis</name>
    <dbReference type="NCBI Taxonomy" id="40149"/>
    <lineage>
        <taxon>Eukaryota</taxon>
        <taxon>Viridiplantae</taxon>
        <taxon>Streptophyta</taxon>
        <taxon>Embryophyta</taxon>
        <taxon>Tracheophyta</taxon>
        <taxon>Spermatophyta</taxon>
        <taxon>Magnoliopsida</taxon>
        <taxon>Liliopsida</taxon>
        <taxon>Poales</taxon>
        <taxon>Poaceae</taxon>
        <taxon>BOP clade</taxon>
        <taxon>Oryzoideae</taxon>
        <taxon>Oryzeae</taxon>
        <taxon>Oryzinae</taxon>
        <taxon>Oryza</taxon>
    </lineage>
</organism>
<feature type="domain" description="U-box" evidence="4">
    <location>
        <begin position="91"/>
        <end position="210"/>
    </location>
</feature>
<evidence type="ECO:0000259" key="4">
    <source>
        <dbReference type="Pfam" id="PF25598"/>
    </source>
</evidence>
<evidence type="ECO:0000256" key="1">
    <source>
        <dbReference type="ARBA" id="ARBA00022786"/>
    </source>
</evidence>
<dbReference type="InterPro" id="IPR045185">
    <property type="entry name" value="PUB22/23/24-like"/>
</dbReference>
<dbReference type="AlphaFoldDB" id="A0A0E0BWH8"/>
<proteinExistence type="predicted"/>
<dbReference type="EC" id="2.3.2.27" evidence="2"/>
<sequence>MVYGGGAVEVAAEQGKERARRGRARTRLYGASLRRRAAALADRNGNGASSPVPVPHLDGANGGPRHSGHRRHLRPPQHRAVVLQVRQDDVLLLDADRHVAERSLLLLKRLCKCPEGWLAFAEHGLAVAAVARALLRVFGLATRLAVNVLWLVACAPAPAERVLEDMVVGGALAKLLALMQVESSPSTKDKAVKMLRAHGAFWRQYPCFPTDLKDYLKFLN</sequence>
<evidence type="ECO:0000313" key="5">
    <source>
        <dbReference type="EnsemblPlants" id="OMERI01G01410.1"/>
    </source>
</evidence>
<dbReference type="Proteomes" id="UP000008021">
    <property type="component" value="Chromosome 1"/>
</dbReference>
<feature type="compositionally biased region" description="Basic residues" evidence="3">
    <location>
        <begin position="66"/>
        <end position="76"/>
    </location>
</feature>
<protein>
    <recommendedName>
        <fullName evidence="2 4">U-box domain-containing protein</fullName>
        <ecNumber evidence="2">2.3.2.27</ecNumber>
    </recommendedName>
    <alternativeName>
        <fullName evidence="2">RING-type E3 ubiquitin transferase PUB</fullName>
    </alternativeName>
</protein>
<dbReference type="EnsemblPlants" id="OMERI01G01410.1">
    <property type="protein sequence ID" value="OMERI01G01410.1"/>
    <property type="gene ID" value="OMERI01G01410"/>
</dbReference>
<accession>A0A0E0BWH8</accession>
<dbReference type="Gramene" id="OMERI01G01410.1">
    <property type="protein sequence ID" value="OMERI01G01410.1"/>
    <property type="gene ID" value="OMERI01G01410"/>
</dbReference>